<keyword evidence="2" id="KW-1185">Reference proteome</keyword>
<protein>
    <submittedName>
        <fullName evidence="1">Uncharacterized protein</fullName>
    </submittedName>
</protein>
<dbReference type="AlphaFoldDB" id="A0A401Q2S8"/>
<dbReference type="EMBL" id="BFAA01016066">
    <property type="protein sequence ID" value="GCB79666.1"/>
    <property type="molecule type" value="Genomic_DNA"/>
</dbReference>
<sequence length="131" mass="15131">MVRRRTWIVIRSSRADWIWFRFSHYLHSRCGIVTGADGSQSRAVSTGNRSAQLLLAEQALYKAVTAEDEFHICFVALFCDEHFRHQSCRGGQFDVTDNASFPHKNGNEQKNSFLNIVTPEQMSKNHEREEL</sequence>
<dbReference type="Proteomes" id="UP000288216">
    <property type="component" value="Unassembled WGS sequence"/>
</dbReference>
<accession>A0A401Q2S8</accession>
<comment type="caution">
    <text evidence="1">The sequence shown here is derived from an EMBL/GenBank/DDBJ whole genome shotgun (WGS) entry which is preliminary data.</text>
</comment>
<reference evidence="1 2" key="1">
    <citation type="journal article" date="2018" name="Nat. Ecol. Evol.">
        <title>Shark genomes provide insights into elasmobranch evolution and the origin of vertebrates.</title>
        <authorList>
            <person name="Hara Y"/>
            <person name="Yamaguchi K"/>
            <person name="Onimaru K"/>
            <person name="Kadota M"/>
            <person name="Koyanagi M"/>
            <person name="Keeley SD"/>
            <person name="Tatsumi K"/>
            <person name="Tanaka K"/>
            <person name="Motone F"/>
            <person name="Kageyama Y"/>
            <person name="Nozu R"/>
            <person name="Adachi N"/>
            <person name="Nishimura O"/>
            <person name="Nakagawa R"/>
            <person name="Tanegashima C"/>
            <person name="Kiyatake I"/>
            <person name="Matsumoto R"/>
            <person name="Murakumo K"/>
            <person name="Nishida K"/>
            <person name="Terakita A"/>
            <person name="Kuratani S"/>
            <person name="Sato K"/>
            <person name="Hyodo S Kuraku.S."/>
        </authorList>
    </citation>
    <scope>NUCLEOTIDE SEQUENCE [LARGE SCALE GENOMIC DNA]</scope>
</reference>
<name>A0A401Q2S8_SCYTO</name>
<gene>
    <name evidence="1" type="ORF">scyTo_0020237</name>
</gene>
<evidence type="ECO:0000313" key="2">
    <source>
        <dbReference type="Proteomes" id="UP000288216"/>
    </source>
</evidence>
<proteinExistence type="predicted"/>
<evidence type="ECO:0000313" key="1">
    <source>
        <dbReference type="EMBL" id="GCB79666.1"/>
    </source>
</evidence>
<organism evidence="1 2">
    <name type="scientific">Scyliorhinus torazame</name>
    <name type="common">Cloudy catshark</name>
    <name type="synonym">Catulus torazame</name>
    <dbReference type="NCBI Taxonomy" id="75743"/>
    <lineage>
        <taxon>Eukaryota</taxon>
        <taxon>Metazoa</taxon>
        <taxon>Chordata</taxon>
        <taxon>Craniata</taxon>
        <taxon>Vertebrata</taxon>
        <taxon>Chondrichthyes</taxon>
        <taxon>Elasmobranchii</taxon>
        <taxon>Galeomorphii</taxon>
        <taxon>Galeoidea</taxon>
        <taxon>Carcharhiniformes</taxon>
        <taxon>Scyliorhinidae</taxon>
        <taxon>Scyliorhinus</taxon>
    </lineage>
</organism>